<dbReference type="CDD" id="cd04301">
    <property type="entry name" value="NAT_SF"/>
    <property type="match status" value="1"/>
</dbReference>
<dbReference type="EMBL" id="WJQU01000002">
    <property type="protein sequence ID" value="KAJ6642090.1"/>
    <property type="molecule type" value="Genomic_DNA"/>
</dbReference>
<dbReference type="InterPro" id="IPR000182">
    <property type="entry name" value="GNAT_dom"/>
</dbReference>
<dbReference type="Pfam" id="PF13673">
    <property type="entry name" value="Acetyltransf_10"/>
    <property type="match status" value="1"/>
</dbReference>
<dbReference type="AlphaFoldDB" id="A0A9Q0S3K2"/>
<sequence>MLASQWTEFDFKLCTSAADIRAAYTLRLELFHEEQKFPEETEIDSYDPISAHFIVISKKDDIVTATVRLTPYPLSINPVNSFDNANTPPEQKHLQLGGLLGSVRNEQEIVNEFLRDECIGAKLSRMAVKKSYRGKGLGAMTVQEAENWLMRTLSEKKKALTMTLSSQKQAQNFYERIGYVPFGEPYDEEGMEHIMCGKEISLVTFE</sequence>
<evidence type="ECO:0000259" key="1">
    <source>
        <dbReference type="PROSITE" id="PS51186"/>
    </source>
</evidence>
<accession>A0A9Q0S3K2</accession>
<comment type="caution">
    <text evidence="2">The sequence shown here is derived from an EMBL/GenBank/DDBJ whole genome shotgun (WGS) entry which is preliminary data.</text>
</comment>
<dbReference type="InterPro" id="IPR016181">
    <property type="entry name" value="Acyl_CoA_acyltransferase"/>
</dbReference>
<evidence type="ECO:0000313" key="2">
    <source>
        <dbReference type="EMBL" id="KAJ6642090.1"/>
    </source>
</evidence>
<evidence type="ECO:0000313" key="3">
    <source>
        <dbReference type="Proteomes" id="UP001151699"/>
    </source>
</evidence>
<protein>
    <submittedName>
        <fullName evidence="2">Acetyltransferase</fullName>
    </submittedName>
</protein>
<name>A0A9Q0S3K2_9DIPT</name>
<dbReference type="SUPFAM" id="SSF55729">
    <property type="entry name" value="Acyl-CoA N-acyltransferases (Nat)"/>
    <property type="match status" value="1"/>
</dbReference>
<feature type="domain" description="N-acetyltransferase" evidence="1">
    <location>
        <begin position="9"/>
        <end position="201"/>
    </location>
</feature>
<dbReference type="OrthoDB" id="329272at2759"/>
<dbReference type="Gene3D" id="3.40.630.30">
    <property type="match status" value="1"/>
</dbReference>
<organism evidence="2 3">
    <name type="scientific">Pseudolycoriella hygida</name>
    <dbReference type="NCBI Taxonomy" id="35572"/>
    <lineage>
        <taxon>Eukaryota</taxon>
        <taxon>Metazoa</taxon>
        <taxon>Ecdysozoa</taxon>
        <taxon>Arthropoda</taxon>
        <taxon>Hexapoda</taxon>
        <taxon>Insecta</taxon>
        <taxon>Pterygota</taxon>
        <taxon>Neoptera</taxon>
        <taxon>Endopterygota</taxon>
        <taxon>Diptera</taxon>
        <taxon>Nematocera</taxon>
        <taxon>Sciaroidea</taxon>
        <taxon>Sciaridae</taxon>
        <taxon>Pseudolycoriella</taxon>
    </lineage>
</organism>
<gene>
    <name evidence="2" type="ORF">Bhyg_07036</name>
</gene>
<keyword evidence="3" id="KW-1185">Reference proteome</keyword>
<reference evidence="2" key="1">
    <citation type="submission" date="2022-07" db="EMBL/GenBank/DDBJ databases">
        <authorList>
            <person name="Trinca V."/>
            <person name="Uliana J.V.C."/>
            <person name="Torres T.T."/>
            <person name="Ward R.J."/>
            <person name="Monesi N."/>
        </authorList>
    </citation>
    <scope>NUCLEOTIDE SEQUENCE</scope>
    <source>
        <strain evidence="2">HSMRA1968</strain>
        <tissue evidence="2">Whole embryos</tissue>
    </source>
</reference>
<dbReference type="PROSITE" id="PS51186">
    <property type="entry name" value="GNAT"/>
    <property type="match status" value="1"/>
</dbReference>
<dbReference type="Proteomes" id="UP001151699">
    <property type="component" value="Chromosome B"/>
</dbReference>
<dbReference type="GO" id="GO:0016747">
    <property type="term" value="F:acyltransferase activity, transferring groups other than amino-acyl groups"/>
    <property type="evidence" value="ECO:0007669"/>
    <property type="project" value="InterPro"/>
</dbReference>
<proteinExistence type="predicted"/>